<evidence type="ECO:0000256" key="1">
    <source>
        <dbReference type="SAM" id="MobiDB-lite"/>
    </source>
</evidence>
<gene>
    <name evidence="2" type="ORF">LXT12_02090</name>
</gene>
<protein>
    <submittedName>
        <fullName evidence="2">Hemin uptake protein HemP</fullName>
    </submittedName>
</protein>
<keyword evidence="3" id="KW-1185">Reference proteome</keyword>
<dbReference type="InterPro" id="IPR019600">
    <property type="entry name" value="Hemin_uptake_protein_HemP"/>
</dbReference>
<sequence length="65" mass="7092">MPADHDLPDPHLQAAPAPAPPPGAQAACRIDSARLLGTRGEVYIVHRQQLYRLRETAQGKLILTK</sequence>
<evidence type="ECO:0000313" key="2">
    <source>
        <dbReference type="EMBL" id="MCE4536050.1"/>
    </source>
</evidence>
<dbReference type="RefSeq" id="WP_233388978.1">
    <property type="nucleotide sequence ID" value="NZ_JAJTWT010000001.1"/>
</dbReference>
<dbReference type="Gene3D" id="2.10.70.10">
    <property type="entry name" value="Complement Module, domain 1"/>
    <property type="match status" value="1"/>
</dbReference>
<proteinExistence type="predicted"/>
<evidence type="ECO:0000313" key="3">
    <source>
        <dbReference type="Proteomes" id="UP001201463"/>
    </source>
</evidence>
<feature type="region of interest" description="Disordered" evidence="1">
    <location>
        <begin position="1"/>
        <end position="25"/>
    </location>
</feature>
<dbReference type="Proteomes" id="UP001201463">
    <property type="component" value="Unassembled WGS sequence"/>
</dbReference>
<organism evidence="2 3">
    <name type="scientific">Pelomonas caseinilytica</name>
    <dbReference type="NCBI Taxonomy" id="2906763"/>
    <lineage>
        <taxon>Bacteria</taxon>
        <taxon>Pseudomonadati</taxon>
        <taxon>Pseudomonadota</taxon>
        <taxon>Betaproteobacteria</taxon>
        <taxon>Burkholderiales</taxon>
        <taxon>Sphaerotilaceae</taxon>
        <taxon>Roseateles</taxon>
    </lineage>
</organism>
<name>A0ABS8XA47_9BURK</name>
<accession>A0ABS8XA47</accession>
<reference evidence="2 3" key="1">
    <citation type="submission" date="2021-12" db="EMBL/GenBank/DDBJ databases">
        <title>Genome seq of p7.</title>
        <authorList>
            <person name="Seo T."/>
        </authorList>
    </citation>
    <scope>NUCLEOTIDE SEQUENCE [LARGE SCALE GENOMIC DNA]</scope>
    <source>
        <strain evidence="2 3">P7</strain>
    </source>
</reference>
<dbReference type="EMBL" id="JAJTWT010000001">
    <property type="protein sequence ID" value="MCE4536050.1"/>
    <property type="molecule type" value="Genomic_DNA"/>
</dbReference>
<dbReference type="Pfam" id="PF10636">
    <property type="entry name" value="hemP"/>
    <property type="match status" value="1"/>
</dbReference>
<comment type="caution">
    <text evidence="2">The sequence shown here is derived from an EMBL/GenBank/DDBJ whole genome shotgun (WGS) entry which is preliminary data.</text>
</comment>